<dbReference type="RefSeq" id="XP_001591197.1">
    <property type="nucleotide sequence ID" value="XM_001591147.1"/>
</dbReference>
<evidence type="ECO:0000313" key="4">
    <source>
        <dbReference type="Proteomes" id="UP000177798"/>
    </source>
</evidence>
<organism evidence="3 4">
    <name type="scientific">Sclerotinia sclerotiorum (strain ATCC 18683 / 1980 / Ss-1)</name>
    <name type="common">White mold</name>
    <name type="synonym">Whetzelinia sclerotiorum</name>
    <dbReference type="NCBI Taxonomy" id="665079"/>
    <lineage>
        <taxon>Eukaryota</taxon>
        <taxon>Fungi</taxon>
        <taxon>Dikarya</taxon>
        <taxon>Ascomycota</taxon>
        <taxon>Pezizomycotina</taxon>
        <taxon>Leotiomycetes</taxon>
        <taxon>Helotiales</taxon>
        <taxon>Sclerotiniaceae</taxon>
        <taxon>Sclerotinia</taxon>
    </lineage>
</organism>
<gene>
    <name evidence="3" type="ORF">sscle_11g083100</name>
</gene>
<dbReference type="InterPro" id="IPR036875">
    <property type="entry name" value="Znf_CCHC_sf"/>
</dbReference>
<feature type="compositionally biased region" description="Low complexity" evidence="1">
    <location>
        <begin position="109"/>
        <end position="121"/>
    </location>
</feature>
<evidence type="ECO:0000256" key="1">
    <source>
        <dbReference type="SAM" id="MobiDB-lite"/>
    </source>
</evidence>
<dbReference type="OrthoDB" id="3553462at2759"/>
<dbReference type="Gene3D" id="4.10.60.10">
    <property type="entry name" value="Zinc finger, CCHC-type"/>
    <property type="match status" value="1"/>
</dbReference>
<feature type="compositionally biased region" description="Low complexity" evidence="1">
    <location>
        <begin position="9"/>
        <end position="32"/>
    </location>
</feature>
<feature type="domain" description="CCHC-type" evidence="2">
    <location>
        <begin position="148"/>
        <end position="164"/>
    </location>
</feature>
<dbReference type="VEuPathDB" id="FungiDB:sscle_11g083100"/>
<protein>
    <recommendedName>
        <fullName evidence="2">CCHC-type domain-containing protein</fullName>
    </recommendedName>
</protein>
<dbReference type="AlphaFoldDB" id="A0A1D9QF18"/>
<feature type="compositionally biased region" description="Gly residues" evidence="1">
    <location>
        <begin position="33"/>
        <end position="48"/>
    </location>
</feature>
<feature type="region of interest" description="Disordered" evidence="1">
    <location>
        <begin position="67"/>
        <end position="87"/>
    </location>
</feature>
<feature type="compositionally biased region" description="Basic and acidic residues" evidence="1">
    <location>
        <begin position="178"/>
        <end position="192"/>
    </location>
</feature>
<feature type="region of interest" description="Disordered" evidence="1">
    <location>
        <begin position="166"/>
        <end position="222"/>
    </location>
</feature>
<feature type="compositionally biased region" description="Low complexity" evidence="1">
    <location>
        <begin position="270"/>
        <end position="281"/>
    </location>
</feature>
<name>A0A1D9QF18_SCLS1</name>
<proteinExistence type="predicted"/>
<evidence type="ECO:0000259" key="2">
    <source>
        <dbReference type="SMART" id="SM00343"/>
    </source>
</evidence>
<feature type="compositionally biased region" description="Polar residues" evidence="1">
    <location>
        <begin position="193"/>
        <end position="207"/>
    </location>
</feature>
<feature type="domain" description="CCHC-type" evidence="2">
    <location>
        <begin position="59"/>
        <end position="75"/>
    </location>
</feature>
<feature type="domain" description="CCHC-type" evidence="2">
    <location>
        <begin position="304"/>
        <end position="320"/>
    </location>
</feature>
<dbReference type="GO" id="GO:0008270">
    <property type="term" value="F:zinc ion binding"/>
    <property type="evidence" value="ECO:0007669"/>
    <property type="project" value="InterPro"/>
</dbReference>
<feature type="region of interest" description="Disordered" evidence="1">
    <location>
        <begin position="103"/>
        <end position="129"/>
    </location>
</feature>
<accession>A0A1D9QF18</accession>
<reference evidence="4" key="1">
    <citation type="journal article" date="2017" name="Genome Biol. Evol.">
        <title>The complete genome sequence of the phytopathogenic fungus Sclerotinia sclerotiorum reveals insights into the genome architecture of broad host range pathogens.</title>
        <authorList>
            <person name="Derbyshire M."/>
            <person name="Denton-Giles M."/>
            <person name="Hegedus D."/>
            <person name="Seifbarghy S."/>
            <person name="Rollins J."/>
            <person name="van Kan J."/>
            <person name="Seidl M.F."/>
            <person name="Faino L."/>
            <person name="Mbengue M."/>
            <person name="Navaud O."/>
            <person name="Raffaele S."/>
            <person name="Hammond-Kosack K."/>
            <person name="Heard S."/>
            <person name="Oliver R."/>
        </authorList>
    </citation>
    <scope>NUCLEOTIDE SEQUENCE [LARGE SCALE GENOMIC DNA]</scope>
    <source>
        <strain evidence="4">ATCC 18683 / 1980 / Ss-1</strain>
    </source>
</reference>
<sequence>MGKDKRKNSNSSGSANGRSSPPNNNNKFNKGGNNKGKGNNNGGNGGNQNKGKVPQKFSECRICDKKGHWESDCRNNPGEGKRGKDLPECRECGGNHWEDQCRTWKSKNNDGNNNNNGQQGNSSPVQCLAPTGEDISHFFADGKYPPRPCKTCHVAGHWNNACQKDGFHPVTNPNPSGKKNDNDNGKGVHFSDDQSSGQIDLSFNQYYSPPKSAQYDTPQQVPPVTFGFQQQQQQQQQMQAQYNTQANEQNTFNYPINLSLNSHSPDYLHSTQPTPYQTYPSTPNPSHPDHPDASSYRARYRSTTCNICQTLGHRPNDCTAYLWLLPRNHPSWRPHIDPQHPSNQQTVHPNNYWLGNPMQIPSKSTYIWPHPQNSHQGRQWGENDYEVLDGGKDVWVEEDDREGVGRVRWGMPPGGCGGEEHGSLCRFDDEGDVLMVDILDLEVRRWKGRVQREERTRRAKNWWETEGGFTQF</sequence>
<dbReference type="KEGG" id="ssl:SS1G_07822"/>
<dbReference type="SMART" id="SM00343">
    <property type="entry name" value="ZnF_C2HC"/>
    <property type="match status" value="4"/>
</dbReference>
<dbReference type="InterPro" id="IPR001878">
    <property type="entry name" value="Znf_CCHC"/>
</dbReference>
<evidence type="ECO:0000313" key="3">
    <source>
        <dbReference type="EMBL" id="APA13540.1"/>
    </source>
</evidence>
<dbReference type="GO" id="GO:0003676">
    <property type="term" value="F:nucleic acid binding"/>
    <property type="evidence" value="ECO:0007669"/>
    <property type="project" value="InterPro"/>
</dbReference>
<feature type="region of interest" description="Disordered" evidence="1">
    <location>
        <begin position="255"/>
        <end position="296"/>
    </location>
</feature>
<feature type="compositionally biased region" description="Polar residues" evidence="1">
    <location>
        <begin position="255"/>
        <end position="264"/>
    </location>
</feature>
<dbReference type="SUPFAM" id="SSF57756">
    <property type="entry name" value="Retrovirus zinc finger-like domains"/>
    <property type="match status" value="1"/>
</dbReference>
<feature type="region of interest" description="Disordered" evidence="1">
    <location>
        <begin position="1"/>
        <end position="53"/>
    </location>
</feature>
<dbReference type="OMA" id="AGHWNNA"/>
<dbReference type="Proteomes" id="UP000177798">
    <property type="component" value="Chromosome 11"/>
</dbReference>
<feature type="domain" description="CCHC-type" evidence="2">
    <location>
        <begin position="88"/>
        <end position="103"/>
    </location>
</feature>
<dbReference type="EMBL" id="CP017824">
    <property type="protein sequence ID" value="APA13540.1"/>
    <property type="molecule type" value="Genomic_DNA"/>
</dbReference>